<gene>
    <name evidence="1" type="ORF">NC653_032688</name>
</gene>
<evidence type="ECO:0000313" key="2">
    <source>
        <dbReference type="Proteomes" id="UP001164929"/>
    </source>
</evidence>
<dbReference type="Proteomes" id="UP001164929">
    <property type="component" value="Chromosome 14"/>
</dbReference>
<dbReference type="EMBL" id="JAQIZT010000014">
    <property type="protein sequence ID" value="KAJ6972182.1"/>
    <property type="molecule type" value="Genomic_DNA"/>
</dbReference>
<comment type="caution">
    <text evidence="1">The sequence shown here is derived from an EMBL/GenBank/DDBJ whole genome shotgun (WGS) entry which is preliminary data.</text>
</comment>
<keyword evidence="2" id="KW-1185">Reference proteome</keyword>
<dbReference type="AlphaFoldDB" id="A0AAD6LUU1"/>
<sequence>MYFIASVFLPSRLENIIARRILL</sequence>
<evidence type="ECO:0000313" key="1">
    <source>
        <dbReference type="EMBL" id="KAJ6972182.1"/>
    </source>
</evidence>
<proteinExistence type="predicted"/>
<name>A0AAD6LUU1_9ROSI</name>
<organism evidence="1 2">
    <name type="scientific">Populus alba x Populus x berolinensis</name>
    <dbReference type="NCBI Taxonomy" id="444605"/>
    <lineage>
        <taxon>Eukaryota</taxon>
        <taxon>Viridiplantae</taxon>
        <taxon>Streptophyta</taxon>
        <taxon>Embryophyta</taxon>
        <taxon>Tracheophyta</taxon>
        <taxon>Spermatophyta</taxon>
        <taxon>Magnoliopsida</taxon>
        <taxon>eudicotyledons</taxon>
        <taxon>Gunneridae</taxon>
        <taxon>Pentapetalae</taxon>
        <taxon>rosids</taxon>
        <taxon>fabids</taxon>
        <taxon>Malpighiales</taxon>
        <taxon>Salicaceae</taxon>
        <taxon>Saliceae</taxon>
        <taxon>Populus</taxon>
    </lineage>
</organism>
<accession>A0AAD6LUU1</accession>
<protein>
    <submittedName>
        <fullName evidence="1">Uncharacterized protein</fullName>
    </submittedName>
</protein>
<reference evidence="1" key="1">
    <citation type="journal article" date="2023" name="Mol. Ecol. Resour.">
        <title>Chromosome-level genome assembly of a triploid poplar Populus alba 'Berolinensis'.</title>
        <authorList>
            <person name="Chen S."/>
            <person name="Yu Y."/>
            <person name="Wang X."/>
            <person name="Wang S."/>
            <person name="Zhang T."/>
            <person name="Zhou Y."/>
            <person name="He R."/>
            <person name="Meng N."/>
            <person name="Wang Y."/>
            <person name="Liu W."/>
            <person name="Liu Z."/>
            <person name="Liu J."/>
            <person name="Guo Q."/>
            <person name="Huang H."/>
            <person name="Sederoff R.R."/>
            <person name="Wang G."/>
            <person name="Qu G."/>
            <person name="Chen S."/>
        </authorList>
    </citation>
    <scope>NUCLEOTIDE SEQUENCE</scope>
    <source>
        <strain evidence="1">SC-2020</strain>
    </source>
</reference>